<protein>
    <submittedName>
        <fullName evidence="1">Uncharacterized protein</fullName>
    </submittedName>
</protein>
<name>X1TRS0_9ZZZZ</name>
<feature type="non-terminal residue" evidence="1">
    <location>
        <position position="1"/>
    </location>
</feature>
<dbReference type="EMBL" id="BARW01013702">
    <property type="protein sequence ID" value="GAI82744.1"/>
    <property type="molecule type" value="Genomic_DNA"/>
</dbReference>
<reference evidence="1" key="1">
    <citation type="journal article" date="2014" name="Front. Microbiol.">
        <title>High frequency of phylogenetically diverse reductive dehalogenase-homologous genes in deep subseafloor sedimentary metagenomes.</title>
        <authorList>
            <person name="Kawai M."/>
            <person name="Futagami T."/>
            <person name="Toyoda A."/>
            <person name="Takaki Y."/>
            <person name="Nishi S."/>
            <person name="Hori S."/>
            <person name="Arai W."/>
            <person name="Tsubouchi T."/>
            <person name="Morono Y."/>
            <person name="Uchiyama I."/>
            <person name="Ito T."/>
            <person name="Fujiyama A."/>
            <person name="Inagaki F."/>
            <person name="Takami H."/>
        </authorList>
    </citation>
    <scope>NUCLEOTIDE SEQUENCE</scope>
    <source>
        <strain evidence="1">Expedition CK06-06</strain>
    </source>
</reference>
<gene>
    <name evidence="1" type="ORF">S12H4_24914</name>
</gene>
<accession>X1TRS0</accession>
<comment type="caution">
    <text evidence="1">The sequence shown here is derived from an EMBL/GenBank/DDBJ whole genome shotgun (WGS) entry which is preliminary data.</text>
</comment>
<organism evidence="1">
    <name type="scientific">marine sediment metagenome</name>
    <dbReference type="NCBI Taxonomy" id="412755"/>
    <lineage>
        <taxon>unclassified sequences</taxon>
        <taxon>metagenomes</taxon>
        <taxon>ecological metagenomes</taxon>
    </lineage>
</organism>
<sequence>TKWECMASYKLFGGIYPHITGVKMGIIGNERERLDSIEPEVKKQRAHLFGAEGNPPRSTHISTIDAIDTAKARPARIKRV</sequence>
<evidence type="ECO:0000313" key="1">
    <source>
        <dbReference type="EMBL" id="GAI82744.1"/>
    </source>
</evidence>
<dbReference type="AlphaFoldDB" id="X1TRS0"/>
<proteinExistence type="predicted"/>